<dbReference type="EMBL" id="JAAIVJ010000006">
    <property type="protein sequence ID" value="NEY90875.1"/>
    <property type="molecule type" value="Genomic_DNA"/>
</dbReference>
<evidence type="ECO:0000256" key="1">
    <source>
        <dbReference type="SAM" id="Phobius"/>
    </source>
</evidence>
<feature type="transmembrane region" description="Helical" evidence="1">
    <location>
        <begin position="43"/>
        <end position="76"/>
    </location>
</feature>
<dbReference type="Proteomes" id="UP000477782">
    <property type="component" value="Unassembled WGS sequence"/>
</dbReference>
<gene>
    <name evidence="2" type="ORF">G4Z14_11255</name>
</gene>
<keyword evidence="1" id="KW-0472">Membrane</keyword>
<name>A0A6M0QTV8_9RHOB</name>
<organism evidence="2 3">
    <name type="scientific">Tabrizicola oligotrophica</name>
    <dbReference type="NCBI Taxonomy" id="2710650"/>
    <lineage>
        <taxon>Bacteria</taxon>
        <taxon>Pseudomonadati</taxon>
        <taxon>Pseudomonadota</taxon>
        <taxon>Alphaproteobacteria</taxon>
        <taxon>Rhodobacterales</taxon>
        <taxon>Paracoccaceae</taxon>
        <taxon>Tabrizicola</taxon>
    </lineage>
</organism>
<evidence type="ECO:0000313" key="2">
    <source>
        <dbReference type="EMBL" id="NEY90875.1"/>
    </source>
</evidence>
<comment type="caution">
    <text evidence="2">The sequence shown here is derived from an EMBL/GenBank/DDBJ whole genome shotgun (WGS) entry which is preliminary data.</text>
</comment>
<keyword evidence="1" id="KW-0812">Transmembrane</keyword>
<evidence type="ECO:0000313" key="3">
    <source>
        <dbReference type="Proteomes" id="UP000477782"/>
    </source>
</evidence>
<protein>
    <submittedName>
        <fullName evidence="2">Uncharacterized protein</fullName>
    </submittedName>
</protein>
<accession>A0A6M0QTV8</accession>
<dbReference type="AlphaFoldDB" id="A0A6M0QTV8"/>
<reference evidence="2 3" key="1">
    <citation type="submission" date="2020-02" db="EMBL/GenBank/DDBJ databases">
        <authorList>
            <person name="Chen W.-M."/>
        </authorList>
    </citation>
    <scope>NUCLEOTIDE SEQUENCE [LARGE SCALE GENOMIC DNA]</scope>
    <source>
        <strain evidence="2 3">KMS-5</strain>
    </source>
</reference>
<dbReference type="RefSeq" id="WP_164625757.1">
    <property type="nucleotide sequence ID" value="NZ_JAAIVJ010000006.1"/>
</dbReference>
<keyword evidence="1" id="KW-1133">Transmembrane helix</keyword>
<keyword evidence="3" id="KW-1185">Reference proteome</keyword>
<sequence>MTLFLALSLGLSMLVLGLAYVMDRGAIRGRVNGANGFPLAAALVVSALGSLAVAALTAIFWGWTAALGVLGFSALWHWGAAKLLIGALQQLADRVKAKA</sequence>
<proteinExistence type="predicted"/>